<keyword evidence="5" id="KW-0479">Metal-binding</keyword>
<evidence type="ECO:0000256" key="5">
    <source>
        <dbReference type="ARBA" id="ARBA00022723"/>
    </source>
</evidence>
<dbReference type="EMBL" id="UINC01087362">
    <property type="protein sequence ID" value="SVC36664.1"/>
    <property type="molecule type" value="Genomic_DNA"/>
</dbReference>
<evidence type="ECO:0000256" key="2">
    <source>
        <dbReference type="ARBA" id="ARBA00022603"/>
    </source>
</evidence>
<evidence type="ECO:0000256" key="1">
    <source>
        <dbReference type="ARBA" id="ARBA00001966"/>
    </source>
</evidence>
<dbReference type="Pfam" id="PF02310">
    <property type="entry name" value="B12-binding"/>
    <property type="match status" value="1"/>
</dbReference>
<dbReference type="GO" id="GO:0031419">
    <property type="term" value="F:cobalamin binding"/>
    <property type="evidence" value="ECO:0007669"/>
    <property type="project" value="InterPro"/>
</dbReference>
<dbReference type="GO" id="GO:0003824">
    <property type="term" value="F:catalytic activity"/>
    <property type="evidence" value="ECO:0007669"/>
    <property type="project" value="InterPro"/>
</dbReference>
<keyword evidence="7" id="KW-0411">Iron-sulfur</keyword>
<dbReference type="Gene3D" id="3.80.30.20">
    <property type="entry name" value="tm_1862 like domain"/>
    <property type="match status" value="1"/>
</dbReference>
<dbReference type="InterPro" id="IPR034466">
    <property type="entry name" value="Methyltransferase_Class_B"/>
</dbReference>
<dbReference type="SUPFAM" id="SSF102114">
    <property type="entry name" value="Radical SAM enzymes"/>
    <property type="match status" value="1"/>
</dbReference>
<dbReference type="SFLD" id="SFLDS00029">
    <property type="entry name" value="Radical_SAM"/>
    <property type="match status" value="1"/>
</dbReference>
<dbReference type="GO" id="GO:0046872">
    <property type="term" value="F:metal ion binding"/>
    <property type="evidence" value="ECO:0007669"/>
    <property type="project" value="UniProtKB-KW"/>
</dbReference>
<dbReference type="Pfam" id="PF04055">
    <property type="entry name" value="Radical_SAM"/>
    <property type="match status" value="1"/>
</dbReference>
<evidence type="ECO:0000256" key="3">
    <source>
        <dbReference type="ARBA" id="ARBA00022679"/>
    </source>
</evidence>
<keyword evidence="3" id="KW-0808">Transferase</keyword>
<comment type="cofactor">
    <cofactor evidence="1">
        <name>[4Fe-4S] cluster</name>
        <dbReference type="ChEBI" id="CHEBI:49883"/>
    </cofactor>
</comment>
<keyword evidence="2" id="KW-0489">Methyltransferase</keyword>
<evidence type="ECO:0000259" key="8">
    <source>
        <dbReference type="PROSITE" id="PS51332"/>
    </source>
</evidence>
<dbReference type="Gene3D" id="3.40.50.280">
    <property type="entry name" value="Cobalamin-binding domain"/>
    <property type="match status" value="1"/>
</dbReference>
<gene>
    <name evidence="10" type="ORF">METZ01_LOCUS289518</name>
</gene>
<dbReference type="SFLD" id="SFLDG01082">
    <property type="entry name" value="B12-binding_domain_containing"/>
    <property type="match status" value="1"/>
</dbReference>
<protein>
    <submittedName>
        <fullName evidence="10">Uncharacterized protein</fullName>
    </submittedName>
</protein>
<reference evidence="10" key="1">
    <citation type="submission" date="2018-05" db="EMBL/GenBank/DDBJ databases">
        <authorList>
            <person name="Lanie J.A."/>
            <person name="Ng W.-L."/>
            <person name="Kazmierczak K.M."/>
            <person name="Andrzejewski T.M."/>
            <person name="Davidsen T.M."/>
            <person name="Wayne K.J."/>
            <person name="Tettelin H."/>
            <person name="Glass J.I."/>
            <person name="Rusch D."/>
            <person name="Podicherti R."/>
            <person name="Tsui H.-C.T."/>
            <person name="Winkler M.E."/>
        </authorList>
    </citation>
    <scope>NUCLEOTIDE SEQUENCE</scope>
</reference>
<dbReference type="GO" id="GO:0005829">
    <property type="term" value="C:cytosol"/>
    <property type="evidence" value="ECO:0007669"/>
    <property type="project" value="TreeGrafter"/>
</dbReference>
<dbReference type="CDD" id="cd01335">
    <property type="entry name" value="Radical_SAM"/>
    <property type="match status" value="1"/>
</dbReference>
<name>A0A382LIH6_9ZZZZ</name>
<evidence type="ECO:0000256" key="7">
    <source>
        <dbReference type="ARBA" id="ARBA00023014"/>
    </source>
</evidence>
<dbReference type="PANTHER" id="PTHR43409">
    <property type="entry name" value="ANAEROBIC MAGNESIUM-PROTOPORPHYRIN IX MONOMETHYL ESTER CYCLASE-RELATED"/>
    <property type="match status" value="1"/>
</dbReference>
<dbReference type="InterPro" id="IPR006638">
    <property type="entry name" value="Elp3/MiaA/NifB-like_rSAM"/>
</dbReference>
<dbReference type="PANTHER" id="PTHR43409:SF7">
    <property type="entry name" value="BLL1977 PROTEIN"/>
    <property type="match status" value="1"/>
</dbReference>
<dbReference type="InterPro" id="IPR051198">
    <property type="entry name" value="BchE-like"/>
</dbReference>
<feature type="non-terminal residue" evidence="10">
    <location>
        <position position="392"/>
    </location>
</feature>
<accession>A0A382LIH6</accession>
<dbReference type="SFLD" id="SFLDG01123">
    <property type="entry name" value="methyltransferase_(Class_B)"/>
    <property type="match status" value="1"/>
</dbReference>
<dbReference type="PROSITE" id="PS51918">
    <property type="entry name" value="RADICAL_SAM"/>
    <property type="match status" value="1"/>
</dbReference>
<dbReference type="AlphaFoldDB" id="A0A382LIH6"/>
<proteinExistence type="predicted"/>
<evidence type="ECO:0000313" key="10">
    <source>
        <dbReference type="EMBL" id="SVC36664.1"/>
    </source>
</evidence>
<sequence>MVSNFRLKKILLITPPSPYLLSDKAIVPLGILYVASMLREQKYDVEVLDLTGLKNYEKSVLDYASKEYDAYGLTATSPDFGQAVHILDLIKSVNTKNKVILGGPHATVGPQTCLPHKFDKIVAGDGWTGAKLAIEDESKEQLIFAPMLENFDDAPFPARDLIDMDSYEYYIGGNAATNVMTQLGCPYGCAFCSGRAQPEYRRMRLRSISNVMKELDMLHDQYGFDTFMIYDDEINIIKKRTIELMEEFEKRNFKFRAYIKTNLFDEETAKAMKKGGAIELSTGVESGSDKILKIIEKGTTYQINKKFIDICRKYGIYAKAFCMVGLPGETYEDVMLTKKWILDAKPDYFNLGINTPYPGSPEYDMKEKYDLEFGKIDFAKDQASYSSSKSKA</sequence>
<dbReference type="InterPro" id="IPR007197">
    <property type="entry name" value="rSAM"/>
</dbReference>
<dbReference type="InterPro" id="IPR058240">
    <property type="entry name" value="rSAM_sf"/>
</dbReference>
<dbReference type="SMART" id="SM00729">
    <property type="entry name" value="Elp3"/>
    <property type="match status" value="1"/>
</dbReference>
<dbReference type="InterPro" id="IPR023404">
    <property type="entry name" value="rSAM_horseshoe"/>
</dbReference>
<dbReference type="InterPro" id="IPR006158">
    <property type="entry name" value="Cobalamin-bd"/>
</dbReference>
<evidence type="ECO:0000256" key="6">
    <source>
        <dbReference type="ARBA" id="ARBA00023004"/>
    </source>
</evidence>
<organism evidence="10">
    <name type="scientific">marine metagenome</name>
    <dbReference type="NCBI Taxonomy" id="408172"/>
    <lineage>
        <taxon>unclassified sequences</taxon>
        <taxon>metagenomes</taxon>
        <taxon>ecological metagenomes</taxon>
    </lineage>
</organism>
<evidence type="ECO:0000259" key="9">
    <source>
        <dbReference type="PROSITE" id="PS51918"/>
    </source>
</evidence>
<feature type="domain" description="B12-binding" evidence="8">
    <location>
        <begin position="7"/>
        <end position="144"/>
    </location>
</feature>
<dbReference type="PROSITE" id="PS51332">
    <property type="entry name" value="B12_BINDING"/>
    <property type="match status" value="1"/>
</dbReference>
<keyword evidence="4" id="KW-0949">S-adenosyl-L-methionine</keyword>
<feature type="domain" description="Radical SAM core" evidence="9">
    <location>
        <begin position="171"/>
        <end position="392"/>
    </location>
</feature>
<keyword evidence="6" id="KW-0408">Iron</keyword>
<dbReference type="GO" id="GO:0051539">
    <property type="term" value="F:4 iron, 4 sulfur cluster binding"/>
    <property type="evidence" value="ECO:0007669"/>
    <property type="project" value="UniProtKB-KW"/>
</dbReference>
<evidence type="ECO:0000256" key="4">
    <source>
        <dbReference type="ARBA" id="ARBA00022691"/>
    </source>
</evidence>